<dbReference type="OrthoDB" id="164601at2759"/>
<protein>
    <recommendedName>
        <fullName evidence="3">DDE Tnp4 domain-containing protein</fullName>
    </recommendedName>
</protein>
<evidence type="ECO:0000259" key="3">
    <source>
        <dbReference type="Pfam" id="PF13359"/>
    </source>
</evidence>
<sequence length="290" mass="33267">MPINSNAILNRLQDQVVRDQTYLESCFDDFGETALQRNLSDEAPANPIMDKFVSDLGSEGIRTMTNFTVSEFEALWAMVDHALTSAWLEGRGRRSPTSPKDAFFMTLIVLKYFCTWDKHAADFGYKAPTFEKLIMRVIHNCKANLKKTPDDMILPDHGELAAEYRSSWACLVDMGYIGVAHALRGVHPKRRPANGFLDAADLERNRRVSSDRVVVENYFGRVCMLWKIYYSTYTWGEKNYNVIQRASFALSNYHLTLMPLRAEVERFYALVLTCRFTTTLSFEPPRALLD</sequence>
<dbReference type="GO" id="GO:0046872">
    <property type="term" value="F:metal ion binding"/>
    <property type="evidence" value="ECO:0007669"/>
    <property type="project" value="UniProtKB-KW"/>
</dbReference>
<evidence type="ECO:0000313" key="4">
    <source>
        <dbReference type="EMBL" id="ETV99643.1"/>
    </source>
</evidence>
<dbReference type="VEuPathDB" id="FungiDB:H310_07712"/>
<keyword evidence="2" id="KW-0479">Metal-binding</keyword>
<proteinExistence type="predicted"/>
<organism evidence="4">
    <name type="scientific">Aphanomyces invadans</name>
    <dbReference type="NCBI Taxonomy" id="157072"/>
    <lineage>
        <taxon>Eukaryota</taxon>
        <taxon>Sar</taxon>
        <taxon>Stramenopiles</taxon>
        <taxon>Oomycota</taxon>
        <taxon>Saprolegniomycetes</taxon>
        <taxon>Saprolegniales</taxon>
        <taxon>Verrucalvaceae</taxon>
        <taxon>Aphanomyces</taxon>
    </lineage>
</organism>
<evidence type="ECO:0000256" key="1">
    <source>
        <dbReference type="ARBA" id="ARBA00001968"/>
    </source>
</evidence>
<dbReference type="AlphaFoldDB" id="A0A024U052"/>
<comment type="cofactor">
    <cofactor evidence="1">
        <name>a divalent metal cation</name>
        <dbReference type="ChEBI" id="CHEBI:60240"/>
    </cofactor>
</comment>
<gene>
    <name evidence="4" type="ORF">H310_07712</name>
</gene>
<name>A0A024U052_9STRA</name>
<feature type="domain" description="DDE Tnp4" evidence="3">
    <location>
        <begin position="136"/>
        <end position="243"/>
    </location>
</feature>
<evidence type="ECO:0000256" key="2">
    <source>
        <dbReference type="ARBA" id="ARBA00022723"/>
    </source>
</evidence>
<accession>A0A024U052</accession>
<reference evidence="4" key="1">
    <citation type="submission" date="2013-12" db="EMBL/GenBank/DDBJ databases">
        <title>The Genome Sequence of Aphanomyces invadans NJM9701.</title>
        <authorList>
            <consortium name="The Broad Institute Genomics Platform"/>
            <person name="Russ C."/>
            <person name="Tyler B."/>
            <person name="van West P."/>
            <person name="Dieguez-Uribeondo J."/>
            <person name="Young S.K."/>
            <person name="Zeng Q."/>
            <person name="Gargeya S."/>
            <person name="Fitzgerald M."/>
            <person name="Abouelleil A."/>
            <person name="Alvarado L."/>
            <person name="Chapman S.B."/>
            <person name="Gainer-Dewar J."/>
            <person name="Goldberg J."/>
            <person name="Griggs A."/>
            <person name="Gujja S."/>
            <person name="Hansen M."/>
            <person name="Howarth C."/>
            <person name="Imamovic A."/>
            <person name="Ireland A."/>
            <person name="Larimer J."/>
            <person name="McCowan C."/>
            <person name="Murphy C."/>
            <person name="Pearson M."/>
            <person name="Poon T.W."/>
            <person name="Priest M."/>
            <person name="Roberts A."/>
            <person name="Saif S."/>
            <person name="Shea T."/>
            <person name="Sykes S."/>
            <person name="Wortman J."/>
            <person name="Nusbaum C."/>
            <person name="Birren B."/>
        </authorList>
    </citation>
    <scope>NUCLEOTIDE SEQUENCE [LARGE SCALE GENOMIC DNA]</scope>
    <source>
        <strain evidence="4">NJM9701</strain>
    </source>
</reference>
<dbReference type="InterPro" id="IPR027806">
    <property type="entry name" value="HARBI1_dom"/>
</dbReference>
<dbReference type="EMBL" id="KI913966">
    <property type="protein sequence ID" value="ETV99643.1"/>
    <property type="molecule type" value="Genomic_DNA"/>
</dbReference>
<dbReference type="Pfam" id="PF13359">
    <property type="entry name" value="DDE_Tnp_4"/>
    <property type="match status" value="1"/>
</dbReference>
<dbReference type="GeneID" id="20084762"/>
<dbReference type="RefSeq" id="XP_008871419.1">
    <property type="nucleotide sequence ID" value="XM_008873197.1"/>
</dbReference>